<protein>
    <submittedName>
        <fullName evidence="1">Uncharacterized protein</fullName>
    </submittedName>
</protein>
<gene>
    <name evidence="1" type="ORF">SAMN05414137_14532</name>
</gene>
<dbReference type="AlphaFoldDB" id="A0A1H8AHT4"/>
<evidence type="ECO:0000313" key="1">
    <source>
        <dbReference type="EMBL" id="SEM70362.1"/>
    </source>
</evidence>
<dbReference type="EMBL" id="FOAZ01000045">
    <property type="protein sequence ID" value="SEM70362.1"/>
    <property type="molecule type" value="Genomic_DNA"/>
</dbReference>
<dbReference type="STRING" id="235985.SAMN05414137_14532"/>
<evidence type="ECO:0000313" key="2">
    <source>
        <dbReference type="Proteomes" id="UP000183015"/>
    </source>
</evidence>
<name>A0A1H8AHT4_STRJI</name>
<accession>A0A1H8AHT4</accession>
<reference evidence="2" key="1">
    <citation type="submission" date="2016-10" db="EMBL/GenBank/DDBJ databases">
        <authorList>
            <person name="Varghese N."/>
        </authorList>
    </citation>
    <scope>NUCLEOTIDE SEQUENCE [LARGE SCALE GENOMIC DNA]</scope>
    <source>
        <strain evidence="2">DSM 45096 / BCRC 16803 / CGMCC 4.1857 / CIP 109030 / JCM 12277 / KCTC 19219 / NBRC 100920 / 33214</strain>
    </source>
</reference>
<organism evidence="1 2">
    <name type="scientific">Streptacidiphilus jiangxiensis</name>
    <dbReference type="NCBI Taxonomy" id="235985"/>
    <lineage>
        <taxon>Bacteria</taxon>
        <taxon>Bacillati</taxon>
        <taxon>Actinomycetota</taxon>
        <taxon>Actinomycetes</taxon>
        <taxon>Kitasatosporales</taxon>
        <taxon>Streptomycetaceae</taxon>
        <taxon>Streptacidiphilus</taxon>
    </lineage>
</organism>
<sequence length="192" mass="20498">MSTTLARTLGPCPTPDGLSDECARWVASWLGDAANHPLFRMEVTGPTGWTVHPFADPDGHMPAAHVAEALALMAPRTTVLRTGQSITATGPAPHEHVRIRWTAVPDARPYVPGEQVDWAATFTGDGWESALIVQRERHAWQPFPDLARAHVIQKLLSGTCCCPDGATATVDAAGVIKVYAADGGILRLTPHA</sequence>
<dbReference type="eggNOG" id="ENOG5030HGR">
    <property type="taxonomic scope" value="Bacteria"/>
</dbReference>
<dbReference type="OrthoDB" id="3851977at2"/>
<dbReference type="RefSeq" id="WP_042459563.1">
    <property type="nucleotide sequence ID" value="NZ_BBPN01000060.1"/>
</dbReference>
<proteinExistence type="predicted"/>
<dbReference type="Proteomes" id="UP000183015">
    <property type="component" value="Unassembled WGS sequence"/>
</dbReference>
<keyword evidence="2" id="KW-1185">Reference proteome</keyword>